<evidence type="ECO:0000256" key="6">
    <source>
        <dbReference type="ARBA" id="ARBA00023077"/>
    </source>
</evidence>
<name>A0ABX7JJ02_9RHOB</name>
<feature type="domain" description="TonB-dependent receptor plug" evidence="14">
    <location>
        <begin position="47"/>
        <end position="148"/>
    </location>
</feature>
<evidence type="ECO:0000259" key="13">
    <source>
        <dbReference type="Pfam" id="PF00593"/>
    </source>
</evidence>
<proteinExistence type="inferred from homology"/>
<keyword evidence="6 11" id="KW-0798">TonB box</keyword>
<evidence type="ECO:0000313" key="16">
    <source>
        <dbReference type="Proteomes" id="UP000663629"/>
    </source>
</evidence>
<reference evidence="15 16" key="1">
    <citation type="submission" date="2021-02" db="EMBL/GenBank/DDBJ databases">
        <title>Paracoccus methylovroum sp.nov., a new methanol and methylamine utilizing methylotrophic denitrifer.</title>
        <authorList>
            <person name="Timsy T."/>
            <person name="Behrendt U."/>
            <person name="Ulrich A."/>
            <person name="Spanner T."/>
            <person name="Foesel B.U."/>
            <person name="Horn M.A."/>
            <person name="Kolb S."/>
        </authorList>
    </citation>
    <scope>NUCLEOTIDE SEQUENCE [LARGE SCALE GENOMIC DNA]</scope>
    <source>
        <strain evidence="15 16">H4-D09</strain>
        <plasmid evidence="15 16">p1</plasmid>
    </source>
</reference>
<dbReference type="InterPro" id="IPR012910">
    <property type="entry name" value="Plug_dom"/>
</dbReference>
<geneLocation type="plasmid" evidence="15 16">
    <name>p1</name>
</geneLocation>
<dbReference type="PROSITE" id="PS52016">
    <property type="entry name" value="TONB_DEPENDENT_REC_3"/>
    <property type="match status" value="1"/>
</dbReference>
<dbReference type="InterPro" id="IPR037066">
    <property type="entry name" value="Plug_dom_sf"/>
</dbReference>
<evidence type="ECO:0000256" key="7">
    <source>
        <dbReference type="ARBA" id="ARBA00023136"/>
    </source>
</evidence>
<feature type="signal peptide" evidence="12">
    <location>
        <begin position="1"/>
        <end position="26"/>
    </location>
</feature>
<dbReference type="InterPro" id="IPR036942">
    <property type="entry name" value="Beta-barrel_TonB_sf"/>
</dbReference>
<feature type="domain" description="TonB-dependent receptor-like beta-barrel" evidence="13">
    <location>
        <begin position="216"/>
        <end position="664"/>
    </location>
</feature>
<dbReference type="InterPro" id="IPR039426">
    <property type="entry name" value="TonB-dep_rcpt-like"/>
</dbReference>
<evidence type="ECO:0000256" key="5">
    <source>
        <dbReference type="ARBA" id="ARBA00022729"/>
    </source>
</evidence>
<evidence type="ECO:0000256" key="4">
    <source>
        <dbReference type="ARBA" id="ARBA00022692"/>
    </source>
</evidence>
<evidence type="ECO:0000313" key="15">
    <source>
        <dbReference type="EMBL" id="QRZ14230.1"/>
    </source>
</evidence>
<evidence type="ECO:0000256" key="10">
    <source>
        <dbReference type="PROSITE-ProRule" id="PRU01360"/>
    </source>
</evidence>
<comment type="subcellular location">
    <subcellularLocation>
        <location evidence="1 10">Cell outer membrane</location>
        <topology evidence="1 10">Multi-pass membrane protein</topology>
    </subcellularLocation>
</comment>
<keyword evidence="9 10" id="KW-0998">Cell outer membrane</keyword>
<evidence type="ECO:0000256" key="2">
    <source>
        <dbReference type="ARBA" id="ARBA00022448"/>
    </source>
</evidence>
<dbReference type="CDD" id="cd01347">
    <property type="entry name" value="ligand_gated_channel"/>
    <property type="match status" value="1"/>
</dbReference>
<accession>A0ABX7JJ02</accession>
<keyword evidence="3 10" id="KW-1134">Transmembrane beta strand</keyword>
<dbReference type="PANTHER" id="PTHR30069">
    <property type="entry name" value="TONB-DEPENDENT OUTER MEMBRANE RECEPTOR"/>
    <property type="match status" value="1"/>
</dbReference>
<evidence type="ECO:0000256" key="1">
    <source>
        <dbReference type="ARBA" id="ARBA00004571"/>
    </source>
</evidence>
<dbReference type="Gene3D" id="2.170.130.10">
    <property type="entry name" value="TonB-dependent receptor, plug domain"/>
    <property type="match status" value="1"/>
</dbReference>
<dbReference type="Pfam" id="PF07715">
    <property type="entry name" value="Plug"/>
    <property type="match status" value="1"/>
</dbReference>
<keyword evidence="2 10" id="KW-0813">Transport</keyword>
<dbReference type="Proteomes" id="UP000663629">
    <property type="component" value="Plasmid p1"/>
</dbReference>
<evidence type="ECO:0000259" key="14">
    <source>
        <dbReference type="Pfam" id="PF07715"/>
    </source>
</evidence>
<evidence type="ECO:0000256" key="11">
    <source>
        <dbReference type="RuleBase" id="RU003357"/>
    </source>
</evidence>
<organism evidence="15 16">
    <name type="scientific">Paracoccus methylovorus</name>
    <dbReference type="NCBI Taxonomy" id="2812658"/>
    <lineage>
        <taxon>Bacteria</taxon>
        <taxon>Pseudomonadati</taxon>
        <taxon>Pseudomonadota</taxon>
        <taxon>Alphaproteobacteria</taxon>
        <taxon>Rhodobacterales</taxon>
        <taxon>Paracoccaceae</taxon>
        <taxon>Paracoccus</taxon>
    </lineage>
</organism>
<evidence type="ECO:0000256" key="3">
    <source>
        <dbReference type="ARBA" id="ARBA00022452"/>
    </source>
</evidence>
<keyword evidence="5 12" id="KW-0732">Signal</keyword>
<comment type="similarity">
    <text evidence="10 11">Belongs to the TonB-dependent receptor family.</text>
</comment>
<keyword evidence="16" id="KW-1185">Reference proteome</keyword>
<keyword evidence="7 10" id="KW-0472">Membrane</keyword>
<dbReference type="PANTHER" id="PTHR30069:SF29">
    <property type="entry name" value="HEMOGLOBIN AND HEMOGLOBIN-HAPTOGLOBIN-BINDING PROTEIN 1-RELATED"/>
    <property type="match status" value="1"/>
</dbReference>
<protein>
    <submittedName>
        <fullName evidence="15">TonB-dependent receptor</fullName>
    </submittedName>
</protein>
<keyword evidence="8 15" id="KW-0675">Receptor</keyword>
<keyword evidence="4 10" id="KW-0812">Transmembrane</keyword>
<keyword evidence="15" id="KW-0614">Plasmid</keyword>
<dbReference type="InterPro" id="IPR000531">
    <property type="entry name" value="Beta-barrel_TonB"/>
</dbReference>
<evidence type="ECO:0000256" key="9">
    <source>
        <dbReference type="ARBA" id="ARBA00023237"/>
    </source>
</evidence>
<sequence>MSIPRHPRASAFVVLMCLTTALPALAETEQVLLDTVTLTATGLPTDIMNNPASVSVIERKDIEKSAQVSVARLLRDIPGIQISENGIDRISIRGEGASRVAVLIDGQKLTDHTNYGQPILIDPGSIERIEVVRGSSSVTSGSQAIGGVVNIITKKGADQPFALSTMAGWMSATNGYRYSATASGTVDAGAGALDYRLTIGRMSQDDLKYAGGTASPSDTSDRTVSGHLGYRQGNHYFGLKILNYDLAANVFVDNPDFVIQMPRRDLRKAGLFYEGTNLTPWLTRLSFDLYRQTVDRSFRNDVLMYPAGTMRLQVQSESEDRQRTTGANLRAEMQFSQNSRTVAGLEFTDDNLTTDKYSRTTVARINPPIPISDVTSLRYDDATIRTTSVFVQHEISLNKDLTATLGGRWYHVKASHDASVTDGVARPASSNSDDQGLASAGLVWTPDDTLALRANISQGYIYPSLSELFLTTTAGGTPIIGNPDLAPERATTFELGARLDRGDTLLDATLFYTRAKDYIASIPTDQTGRTRQYMNLEYARTWGVELHAEHHLAAWNLTPYVTATALQREITYQNGFSTTDSGMPEFSGRIGLRKDWSMGSVDGTVDLFVHAASGTALRGSDGVIDLRSANEAKLNRSSGYGTINLHSTAQFANGVALTVELNNLTDRYYETWDYMPGAERSVNLFLTKTF</sequence>
<dbReference type="SUPFAM" id="SSF56935">
    <property type="entry name" value="Porins"/>
    <property type="match status" value="1"/>
</dbReference>
<dbReference type="Pfam" id="PF00593">
    <property type="entry name" value="TonB_dep_Rec_b-barrel"/>
    <property type="match status" value="1"/>
</dbReference>
<dbReference type="RefSeq" id="WP_205295207.1">
    <property type="nucleotide sequence ID" value="NZ_CP070369.1"/>
</dbReference>
<dbReference type="EMBL" id="CP070369">
    <property type="protein sequence ID" value="QRZ14230.1"/>
    <property type="molecule type" value="Genomic_DNA"/>
</dbReference>
<evidence type="ECO:0000256" key="8">
    <source>
        <dbReference type="ARBA" id="ARBA00023170"/>
    </source>
</evidence>
<gene>
    <name evidence="15" type="ORF">JWJ88_12070</name>
</gene>
<evidence type="ECO:0000256" key="12">
    <source>
        <dbReference type="SAM" id="SignalP"/>
    </source>
</evidence>
<dbReference type="Gene3D" id="2.40.170.20">
    <property type="entry name" value="TonB-dependent receptor, beta-barrel domain"/>
    <property type="match status" value="1"/>
</dbReference>
<feature type="chain" id="PRO_5047152338" evidence="12">
    <location>
        <begin position="27"/>
        <end position="690"/>
    </location>
</feature>